<dbReference type="AlphaFoldDB" id="A0A840BY57"/>
<keyword evidence="1" id="KW-0812">Transmembrane</keyword>
<evidence type="ECO:0000313" key="3">
    <source>
        <dbReference type="Proteomes" id="UP000577362"/>
    </source>
</evidence>
<dbReference type="PANTHER" id="PTHR35813">
    <property type="entry name" value="INNER MEMBRANE PROTEIN YBAN"/>
    <property type="match status" value="1"/>
</dbReference>
<dbReference type="InterPro" id="IPR007401">
    <property type="entry name" value="DUF454"/>
</dbReference>
<protein>
    <recommendedName>
        <fullName evidence="4">DUF454 domain-containing protein</fullName>
    </recommendedName>
</protein>
<keyword evidence="1" id="KW-0472">Membrane</keyword>
<sequence length="148" mass="15900">MEGRRTDQDRHGGATDAGRRIATRSPAARLIYLGLGCLFVPVGAIGLVMPLLPGTVFLILAAACFARSSPRFEQWLLEHRYLGPSVRAWRANGSIPRRVKWIACISLVVSYGIVLASAAPMVGRIAAAACFIAVAAYIITRPEPVAEL</sequence>
<proteinExistence type="predicted"/>
<dbReference type="EMBL" id="JACIEN010000001">
    <property type="protein sequence ID" value="MBB4016358.1"/>
    <property type="molecule type" value="Genomic_DNA"/>
</dbReference>
<comment type="caution">
    <text evidence="2">The sequence shown here is derived from an EMBL/GenBank/DDBJ whole genome shotgun (WGS) entry which is preliminary data.</text>
</comment>
<reference evidence="2 3" key="1">
    <citation type="submission" date="2020-08" db="EMBL/GenBank/DDBJ databases">
        <title>Genomic Encyclopedia of Type Strains, Phase IV (KMG-IV): sequencing the most valuable type-strain genomes for metagenomic binning, comparative biology and taxonomic classification.</title>
        <authorList>
            <person name="Goeker M."/>
        </authorList>
    </citation>
    <scope>NUCLEOTIDE SEQUENCE [LARGE SCALE GENOMIC DNA]</scope>
    <source>
        <strain evidence="2 3">DSM 103737</strain>
    </source>
</reference>
<dbReference type="RefSeq" id="WP_343059605.1">
    <property type="nucleotide sequence ID" value="NZ_JACIEN010000001.1"/>
</dbReference>
<feature type="transmembrane region" description="Helical" evidence="1">
    <location>
        <begin position="30"/>
        <end position="49"/>
    </location>
</feature>
<keyword evidence="3" id="KW-1185">Reference proteome</keyword>
<feature type="transmembrane region" description="Helical" evidence="1">
    <location>
        <begin position="98"/>
        <end position="116"/>
    </location>
</feature>
<organism evidence="2 3">
    <name type="scientific">Chelatococcus caeni</name>
    <dbReference type="NCBI Taxonomy" id="1348468"/>
    <lineage>
        <taxon>Bacteria</taxon>
        <taxon>Pseudomonadati</taxon>
        <taxon>Pseudomonadota</taxon>
        <taxon>Alphaproteobacteria</taxon>
        <taxon>Hyphomicrobiales</taxon>
        <taxon>Chelatococcaceae</taxon>
        <taxon>Chelatococcus</taxon>
    </lineage>
</organism>
<evidence type="ECO:0000256" key="1">
    <source>
        <dbReference type="SAM" id="Phobius"/>
    </source>
</evidence>
<keyword evidence="1" id="KW-1133">Transmembrane helix</keyword>
<accession>A0A840BY57</accession>
<dbReference type="Proteomes" id="UP000577362">
    <property type="component" value="Unassembled WGS sequence"/>
</dbReference>
<evidence type="ECO:0008006" key="4">
    <source>
        <dbReference type="Google" id="ProtNLM"/>
    </source>
</evidence>
<gene>
    <name evidence="2" type="ORF">GGR16_001364</name>
</gene>
<dbReference type="GO" id="GO:0005886">
    <property type="term" value="C:plasma membrane"/>
    <property type="evidence" value="ECO:0007669"/>
    <property type="project" value="TreeGrafter"/>
</dbReference>
<dbReference type="Pfam" id="PF04304">
    <property type="entry name" value="DUF454"/>
    <property type="match status" value="1"/>
</dbReference>
<evidence type="ECO:0000313" key="2">
    <source>
        <dbReference type="EMBL" id="MBB4016358.1"/>
    </source>
</evidence>
<dbReference type="PANTHER" id="PTHR35813:SF1">
    <property type="entry name" value="INNER MEMBRANE PROTEIN YBAN"/>
    <property type="match status" value="1"/>
</dbReference>
<name>A0A840BY57_9HYPH</name>